<proteinExistence type="predicted"/>
<dbReference type="EMBL" id="JAWHQM010000005">
    <property type="protein sequence ID" value="KAK5627250.1"/>
    <property type="molecule type" value="Genomic_DNA"/>
</dbReference>
<protein>
    <submittedName>
        <fullName evidence="1">Uncharacterized protein</fullName>
    </submittedName>
</protein>
<organism evidence="1 2">
    <name type="scientific">Xylaria bambusicola</name>
    <dbReference type="NCBI Taxonomy" id="326684"/>
    <lineage>
        <taxon>Eukaryota</taxon>
        <taxon>Fungi</taxon>
        <taxon>Dikarya</taxon>
        <taxon>Ascomycota</taxon>
        <taxon>Pezizomycotina</taxon>
        <taxon>Sordariomycetes</taxon>
        <taxon>Xylariomycetidae</taxon>
        <taxon>Xylariales</taxon>
        <taxon>Xylariaceae</taxon>
        <taxon>Xylaria</taxon>
    </lineage>
</organism>
<accession>A0AAN7U7Y5</accession>
<dbReference type="Proteomes" id="UP001305414">
    <property type="component" value="Unassembled WGS sequence"/>
</dbReference>
<reference evidence="1 2" key="1">
    <citation type="submission" date="2023-10" db="EMBL/GenBank/DDBJ databases">
        <title>Draft genome sequence of Xylaria bambusicola isolate GMP-LS, the root and basal stem rot pathogen of sugarcane in Indonesia.</title>
        <authorList>
            <person name="Selvaraj P."/>
            <person name="Muralishankar V."/>
            <person name="Muruganantham S."/>
            <person name="Sp S."/>
            <person name="Haryani S."/>
            <person name="Lau K.J.X."/>
            <person name="Naqvi N.I."/>
        </authorList>
    </citation>
    <scope>NUCLEOTIDE SEQUENCE [LARGE SCALE GENOMIC DNA]</scope>
    <source>
        <strain evidence="1">GMP-LS</strain>
    </source>
</reference>
<name>A0AAN7U7Y5_9PEZI</name>
<evidence type="ECO:0000313" key="2">
    <source>
        <dbReference type="Proteomes" id="UP001305414"/>
    </source>
</evidence>
<keyword evidence="2" id="KW-1185">Reference proteome</keyword>
<evidence type="ECO:0000313" key="1">
    <source>
        <dbReference type="EMBL" id="KAK5627250.1"/>
    </source>
</evidence>
<comment type="caution">
    <text evidence="1">The sequence shown here is derived from an EMBL/GenBank/DDBJ whole genome shotgun (WGS) entry which is preliminary data.</text>
</comment>
<dbReference type="AlphaFoldDB" id="A0AAN7U7Y5"/>
<gene>
    <name evidence="1" type="ORF">RRF57_002965</name>
</gene>
<sequence length="79" mass="8995">MRKWKKPKTRRAMSRLDLIAAVVIEKRGPFSPPCNADAAASLLKFRFSGEMAPMQDRYRPNLISKAEIHLSLALRTLKV</sequence>